<dbReference type="InterPro" id="IPR050490">
    <property type="entry name" value="Bact_solute-bd_prot1"/>
</dbReference>
<sequence>MRLTRLLITAAILGLLASCGVAGRPPAAQPDPTPVTITYVTSAGNAPSTDIIEQLAEEYTAVHPHVRFRREEIGNADLSSKIQLLAASNDLPVMFSYPSGKPLIDLIESGAALNLDETLEELDMNGTLLPSAVDLLNSQVDGRGLYALPLEMNIEGFWYNKELFSKLGIEVPGTWSEMMDAAEKMMAEGIQPFALAGKEKWPITRLINAYIIRKLGPDAMGEVDRGTMRLTDAGFIEAAEAIRDMAARGYFGRQPAREDFEQSMDMFMQGKAGIFYSGSWSLRDFNGSGRYDGGESSSIGFFSIPLVEGGVGTLDEYPVNAGLTTVFSKEAYNDEVGRWMKYVFERYGQHAMDNGAMITGFAALQTPGDVPALTRMIQDKLTELKRGALWFEARFTTEEQLTAWDNAQLLIADPAYSAERYMGELQKLIDDN</sequence>
<dbReference type="RefSeq" id="WP_119598398.1">
    <property type="nucleotide sequence ID" value="NZ_QXQA01000002.1"/>
</dbReference>
<reference evidence="4 5" key="1">
    <citation type="submission" date="2018-09" db="EMBL/GenBank/DDBJ databases">
        <title>Paenibacillus aracenensis nov. sp. isolated from a cave in southern Spain.</title>
        <authorList>
            <person name="Jurado V."/>
            <person name="Gutierrez-Patricio S."/>
            <person name="Gonzalez-Pimentel J.L."/>
            <person name="Miller A.Z."/>
            <person name="Laiz L."/>
            <person name="Saiz-Jimenez C."/>
        </authorList>
    </citation>
    <scope>NUCLEOTIDE SEQUENCE [LARGE SCALE GENOMIC DNA]</scope>
    <source>
        <strain evidence="4 5">DSM 22867</strain>
    </source>
</reference>
<keyword evidence="2" id="KW-0813">Transport</keyword>
<dbReference type="PANTHER" id="PTHR43649:SF29">
    <property type="entry name" value="OSMOPROTECTIVE COMPOUNDS-BINDING PROTEIN GGTB"/>
    <property type="match status" value="1"/>
</dbReference>
<feature type="chain" id="PRO_5038971138" evidence="3">
    <location>
        <begin position="23"/>
        <end position="432"/>
    </location>
</feature>
<organism evidence="4 5">
    <name type="scientific">Paenibacillus nanensis</name>
    <dbReference type="NCBI Taxonomy" id="393251"/>
    <lineage>
        <taxon>Bacteria</taxon>
        <taxon>Bacillati</taxon>
        <taxon>Bacillota</taxon>
        <taxon>Bacilli</taxon>
        <taxon>Bacillales</taxon>
        <taxon>Paenibacillaceae</taxon>
        <taxon>Paenibacillus</taxon>
    </lineage>
</organism>
<dbReference type="OrthoDB" id="9798191at2"/>
<dbReference type="Pfam" id="PF01547">
    <property type="entry name" value="SBP_bac_1"/>
    <property type="match status" value="1"/>
</dbReference>
<protein>
    <submittedName>
        <fullName evidence="4">Extracellular solute-binding protein</fullName>
    </submittedName>
</protein>
<feature type="signal peptide" evidence="3">
    <location>
        <begin position="1"/>
        <end position="22"/>
    </location>
</feature>
<proteinExistence type="inferred from homology"/>
<dbReference type="PROSITE" id="PS51257">
    <property type="entry name" value="PROKAR_LIPOPROTEIN"/>
    <property type="match status" value="1"/>
</dbReference>
<dbReference type="InterPro" id="IPR006059">
    <property type="entry name" value="SBP"/>
</dbReference>
<dbReference type="Proteomes" id="UP000266482">
    <property type="component" value="Unassembled WGS sequence"/>
</dbReference>
<evidence type="ECO:0000256" key="1">
    <source>
        <dbReference type="ARBA" id="ARBA00008520"/>
    </source>
</evidence>
<name>A0A3A1VIX0_9BACL</name>
<keyword evidence="5" id="KW-1185">Reference proteome</keyword>
<evidence type="ECO:0000313" key="4">
    <source>
        <dbReference type="EMBL" id="RIX59566.1"/>
    </source>
</evidence>
<dbReference type="AlphaFoldDB" id="A0A3A1VIX0"/>
<keyword evidence="3" id="KW-0732">Signal</keyword>
<dbReference type="SUPFAM" id="SSF53850">
    <property type="entry name" value="Periplasmic binding protein-like II"/>
    <property type="match status" value="1"/>
</dbReference>
<comment type="similarity">
    <text evidence="1">Belongs to the bacterial solute-binding protein 1 family.</text>
</comment>
<dbReference type="EMBL" id="QXQA01000002">
    <property type="protein sequence ID" value="RIX59566.1"/>
    <property type="molecule type" value="Genomic_DNA"/>
</dbReference>
<evidence type="ECO:0000256" key="3">
    <source>
        <dbReference type="SAM" id="SignalP"/>
    </source>
</evidence>
<dbReference type="PANTHER" id="PTHR43649">
    <property type="entry name" value="ARABINOSE-BINDING PROTEIN-RELATED"/>
    <property type="match status" value="1"/>
</dbReference>
<accession>A0A3A1VIX0</accession>
<dbReference type="Gene3D" id="3.40.190.10">
    <property type="entry name" value="Periplasmic binding protein-like II"/>
    <property type="match status" value="2"/>
</dbReference>
<evidence type="ECO:0000256" key="2">
    <source>
        <dbReference type="ARBA" id="ARBA00022448"/>
    </source>
</evidence>
<gene>
    <name evidence="4" type="ORF">D3P08_05360</name>
</gene>
<evidence type="ECO:0000313" key="5">
    <source>
        <dbReference type="Proteomes" id="UP000266482"/>
    </source>
</evidence>
<comment type="caution">
    <text evidence="4">The sequence shown here is derived from an EMBL/GenBank/DDBJ whole genome shotgun (WGS) entry which is preliminary data.</text>
</comment>